<proteinExistence type="inferred from homology"/>
<reference evidence="6" key="1">
    <citation type="journal article" date="2021" name="PeerJ">
        <title>Extensive microbial diversity within the chicken gut microbiome revealed by metagenomics and culture.</title>
        <authorList>
            <person name="Gilroy R."/>
            <person name="Ravi A."/>
            <person name="Getino M."/>
            <person name="Pursley I."/>
            <person name="Horton D.L."/>
            <person name="Alikhan N.F."/>
            <person name="Baker D."/>
            <person name="Gharbi K."/>
            <person name="Hall N."/>
            <person name="Watson M."/>
            <person name="Adriaenssens E.M."/>
            <person name="Foster-Nyarko E."/>
            <person name="Jarju S."/>
            <person name="Secka A."/>
            <person name="Antonio M."/>
            <person name="Oren A."/>
            <person name="Chaudhuri R.R."/>
            <person name="La Ragione R."/>
            <person name="Hildebrand F."/>
            <person name="Pallen M.J."/>
        </authorList>
    </citation>
    <scope>NUCLEOTIDE SEQUENCE</scope>
    <source>
        <strain evidence="6">1282</strain>
    </source>
</reference>
<accession>A0A9D1YE63</accession>
<dbReference type="Gene3D" id="2.60.120.560">
    <property type="entry name" value="Exo-inulinase, domain 1"/>
    <property type="match status" value="1"/>
</dbReference>
<dbReference type="InterPro" id="IPR001362">
    <property type="entry name" value="Glyco_hydro_32"/>
</dbReference>
<dbReference type="Proteomes" id="UP000823915">
    <property type="component" value="Unassembled WGS sequence"/>
</dbReference>
<evidence type="ECO:0000256" key="1">
    <source>
        <dbReference type="ARBA" id="ARBA00009902"/>
    </source>
</evidence>
<dbReference type="EMBL" id="DXDU01000151">
    <property type="protein sequence ID" value="HIY27346.1"/>
    <property type="molecule type" value="Genomic_DNA"/>
</dbReference>
<evidence type="ECO:0000313" key="6">
    <source>
        <dbReference type="EMBL" id="HIY27346.1"/>
    </source>
</evidence>
<evidence type="ECO:0000256" key="4">
    <source>
        <dbReference type="ARBA" id="ARBA00023295"/>
    </source>
</evidence>
<evidence type="ECO:0000256" key="3">
    <source>
        <dbReference type="ARBA" id="ARBA00022801"/>
    </source>
</evidence>
<comment type="similarity">
    <text evidence="1">Belongs to the glycosyl hydrolase 32 family.</text>
</comment>
<dbReference type="Pfam" id="PF00251">
    <property type="entry name" value="Glyco_hydro_32N"/>
    <property type="match status" value="1"/>
</dbReference>
<dbReference type="PANTHER" id="PTHR43101">
    <property type="entry name" value="BETA-FRUCTOSIDASE"/>
    <property type="match status" value="1"/>
</dbReference>
<feature type="domain" description="Glycosyl hydrolase family 32 N-terminal" evidence="5">
    <location>
        <begin position="22"/>
        <end position="282"/>
    </location>
</feature>
<dbReference type="CDD" id="cd08995">
    <property type="entry name" value="GH32_EcAec43-like"/>
    <property type="match status" value="1"/>
</dbReference>
<reference evidence="6" key="2">
    <citation type="submission" date="2021-04" db="EMBL/GenBank/DDBJ databases">
        <authorList>
            <person name="Gilroy R."/>
        </authorList>
    </citation>
    <scope>NUCLEOTIDE SEQUENCE</scope>
    <source>
        <strain evidence="6">1282</strain>
    </source>
</reference>
<dbReference type="InterPro" id="IPR013320">
    <property type="entry name" value="ConA-like_dom_sf"/>
</dbReference>
<evidence type="ECO:0000259" key="5">
    <source>
        <dbReference type="Pfam" id="PF00251"/>
    </source>
</evidence>
<dbReference type="GO" id="GO:0005975">
    <property type="term" value="P:carbohydrate metabolic process"/>
    <property type="evidence" value="ECO:0007669"/>
    <property type="project" value="InterPro"/>
</dbReference>
<evidence type="ECO:0000313" key="7">
    <source>
        <dbReference type="Proteomes" id="UP000823915"/>
    </source>
</evidence>
<dbReference type="PANTHER" id="PTHR43101:SF1">
    <property type="entry name" value="BETA-FRUCTOSIDASE"/>
    <property type="match status" value="1"/>
</dbReference>
<gene>
    <name evidence="6" type="ORF">H9838_09275</name>
</gene>
<dbReference type="GO" id="GO:0004564">
    <property type="term" value="F:beta-fructofuranosidase activity"/>
    <property type="evidence" value="ECO:0007669"/>
    <property type="project" value="UniProtKB-EC"/>
</dbReference>
<dbReference type="InterPro" id="IPR013148">
    <property type="entry name" value="Glyco_hydro_32_N"/>
</dbReference>
<dbReference type="InterPro" id="IPR023296">
    <property type="entry name" value="Glyco_hydro_beta-prop_sf"/>
</dbReference>
<dbReference type="Gene3D" id="2.115.10.20">
    <property type="entry name" value="Glycosyl hydrolase domain, family 43"/>
    <property type="match status" value="1"/>
</dbReference>
<keyword evidence="4" id="KW-0326">Glycosidase</keyword>
<dbReference type="EC" id="3.2.1.26" evidence="2"/>
<dbReference type="SUPFAM" id="SSF75005">
    <property type="entry name" value="Arabinanase/levansucrase/invertase"/>
    <property type="match status" value="1"/>
</dbReference>
<name>A0A9D1YE63_9FIRM</name>
<evidence type="ECO:0000256" key="2">
    <source>
        <dbReference type="ARBA" id="ARBA00012758"/>
    </source>
</evidence>
<sequence>MQHLYYQFPGTWFGDCMPFGKGDTFYLFHQRDTRRPVPFGEPFGWDLAVTRDFVHYEDRGVAIPRGTDEEQDQFIFAGSVFEAQGLYHSFYTGYNRDYPAQGKPAQVLMHAVSTDLLHWEKTQDKLTFAPQPGYDPDDWRDPFVVWDQEKEEYLLILGARLQGPKTRQTGRTVKFTSKDLKDWKFEGDFWAPDLFTMHEMPDLFQIGDWWYHIVTEYSHRSKMVYRMSKSLSGPWLAPKDDAFDGRAYYAGRTFALNGQRILFGWVPTKEGGDDHSQFQWGGTFVAHEVYQRPDGTLGVRPPQTVWGAFAPPQQVEDFSIQAGDGRREQVLCREAGEIFRLEFDAVFPEGLQSFGVRFYENEDTGESQQFLFHADEGRLLFEPSPNWPWPDNQNLGLERPLALEPGKAYSVRMIVDDTIATLYVDGVALNTRVYRKFGGTVSVFATGGSLQVSGCQVAKGLRG</sequence>
<dbReference type="InterPro" id="IPR051214">
    <property type="entry name" value="GH32_Enzymes"/>
</dbReference>
<organism evidence="6 7">
    <name type="scientific">Candidatus Acutalibacter pullistercoris</name>
    <dbReference type="NCBI Taxonomy" id="2838418"/>
    <lineage>
        <taxon>Bacteria</taxon>
        <taxon>Bacillati</taxon>
        <taxon>Bacillota</taxon>
        <taxon>Clostridia</taxon>
        <taxon>Eubacteriales</taxon>
        <taxon>Acutalibacteraceae</taxon>
        <taxon>Acutalibacter</taxon>
    </lineage>
</organism>
<dbReference type="SUPFAM" id="SSF49899">
    <property type="entry name" value="Concanavalin A-like lectins/glucanases"/>
    <property type="match status" value="1"/>
</dbReference>
<comment type="caution">
    <text evidence="6">The sequence shown here is derived from an EMBL/GenBank/DDBJ whole genome shotgun (WGS) entry which is preliminary data.</text>
</comment>
<protein>
    <recommendedName>
        <fullName evidence="2">beta-fructofuranosidase</fullName>
        <ecNumber evidence="2">3.2.1.26</ecNumber>
    </recommendedName>
</protein>
<keyword evidence="3" id="KW-0378">Hydrolase</keyword>
<dbReference type="AlphaFoldDB" id="A0A9D1YE63"/>
<dbReference type="SMART" id="SM00640">
    <property type="entry name" value="Glyco_32"/>
    <property type="match status" value="1"/>
</dbReference>